<dbReference type="Proteomes" id="UP000077037">
    <property type="component" value="Unassembled WGS sequence"/>
</dbReference>
<accession>A0A157PG64</accession>
<sequence>MIKVSFQDELMRLDGALARTGTRCKSTGKGGHRTWLSCFTRLGNSQGSKLKSISYKIRLSRESLQVRNDLVGAIGYWARADDVEAPFVEARNEIARRNLIKFHRNFGLLRALQGKQCS</sequence>
<gene>
    <name evidence="1" type="ORF">SAMEA1982600_02645</name>
</gene>
<proteinExistence type="predicted"/>
<organism evidence="1 2">
    <name type="scientific">Bordetella ansorpii</name>
    <dbReference type="NCBI Taxonomy" id="288768"/>
    <lineage>
        <taxon>Bacteria</taxon>
        <taxon>Pseudomonadati</taxon>
        <taxon>Pseudomonadota</taxon>
        <taxon>Betaproteobacteria</taxon>
        <taxon>Burkholderiales</taxon>
        <taxon>Alcaligenaceae</taxon>
        <taxon>Bordetella</taxon>
    </lineage>
</organism>
<reference evidence="1 2" key="1">
    <citation type="submission" date="2016-03" db="EMBL/GenBank/DDBJ databases">
        <authorList>
            <consortium name="Pathogen Informatics"/>
        </authorList>
    </citation>
    <scope>NUCLEOTIDE SEQUENCE [LARGE SCALE GENOMIC DNA]</scope>
    <source>
        <strain evidence="1 2">NCTC13364</strain>
    </source>
</reference>
<name>A0A157PG64_9BORD</name>
<dbReference type="AlphaFoldDB" id="A0A157PG64"/>
<evidence type="ECO:0000313" key="1">
    <source>
        <dbReference type="EMBL" id="SAI32632.1"/>
    </source>
</evidence>
<protein>
    <submittedName>
        <fullName evidence="1">Uncharacterized protein</fullName>
    </submittedName>
</protein>
<evidence type="ECO:0000313" key="2">
    <source>
        <dbReference type="Proteomes" id="UP000077037"/>
    </source>
</evidence>
<dbReference type="EMBL" id="FKBS01000014">
    <property type="protein sequence ID" value="SAI32632.1"/>
    <property type="molecule type" value="Genomic_DNA"/>
</dbReference>